<feature type="compositionally biased region" description="Polar residues" evidence="1">
    <location>
        <begin position="151"/>
        <end position="160"/>
    </location>
</feature>
<sequence length="359" mass="40904">KRVGRGWRRVRVINCKRVKIQILKFQIWNLSIKKKMKILNGNLDMKLYVNWLKRRQKEILKLLKGLKVEKLKTEMVVEKDSVKENDNTVKDAEKVVQDTNVASIETVDVKMIDSQTKEERVTVIETVNETVPVKEDVSVKEDVLVSKVAESTMQESTTTEIKSESMKSIGDIPSSSTQIQSNENIAPEKRSREDDELDILTTKKTRSDLNTPELIQEEITKETEGLVEEVNNVTANVNEEVKGNDVSDVVLKDNNVTDNNVNDVDSKDVDLKDADLKDVEEELQLEQVEVEKDEEVDDNIESEDKELEELGEIKDTDDDIKEKPKFTPIEFHEPPQKSPISAGRGRLAQRNRAASSISF</sequence>
<proteinExistence type="predicted"/>
<dbReference type="AlphaFoldDB" id="A0A4P9YCW6"/>
<gene>
    <name evidence="2" type="ORF">ROZALSC1DRAFT_31219</name>
</gene>
<feature type="non-terminal residue" evidence="2">
    <location>
        <position position="1"/>
    </location>
</feature>
<dbReference type="Proteomes" id="UP000281549">
    <property type="component" value="Unassembled WGS sequence"/>
</dbReference>
<feature type="compositionally biased region" description="Acidic residues" evidence="1">
    <location>
        <begin position="291"/>
        <end position="319"/>
    </location>
</feature>
<reference evidence="3" key="1">
    <citation type="journal article" date="2018" name="Nat. Microbiol.">
        <title>Leveraging single-cell genomics to expand the fungal tree of life.</title>
        <authorList>
            <person name="Ahrendt S.R."/>
            <person name="Quandt C.A."/>
            <person name="Ciobanu D."/>
            <person name="Clum A."/>
            <person name="Salamov A."/>
            <person name="Andreopoulos B."/>
            <person name="Cheng J.F."/>
            <person name="Woyke T."/>
            <person name="Pelin A."/>
            <person name="Henrissat B."/>
            <person name="Reynolds N.K."/>
            <person name="Benny G.L."/>
            <person name="Smith M.E."/>
            <person name="James T.Y."/>
            <person name="Grigoriev I.V."/>
        </authorList>
    </citation>
    <scope>NUCLEOTIDE SEQUENCE [LARGE SCALE GENOMIC DNA]</scope>
    <source>
        <strain evidence="3">CSF55</strain>
    </source>
</reference>
<feature type="compositionally biased region" description="Polar residues" evidence="1">
    <location>
        <begin position="173"/>
        <end position="184"/>
    </location>
</feature>
<name>A0A4P9YCW6_ROZAC</name>
<accession>A0A4P9YCW6</accession>
<dbReference type="EMBL" id="ML006137">
    <property type="protein sequence ID" value="RKP16924.1"/>
    <property type="molecule type" value="Genomic_DNA"/>
</dbReference>
<protein>
    <submittedName>
        <fullName evidence="2">Uncharacterized protein</fullName>
    </submittedName>
</protein>
<evidence type="ECO:0000256" key="1">
    <source>
        <dbReference type="SAM" id="MobiDB-lite"/>
    </source>
</evidence>
<feature type="region of interest" description="Disordered" evidence="1">
    <location>
        <begin position="290"/>
        <end position="359"/>
    </location>
</feature>
<organism evidence="2 3">
    <name type="scientific">Rozella allomycis (strain CSF55)</name>
    <dbReference type="NCBI Taxonomy" id="988480"/>
    <lineage>
        <taxon>Eukaryota</taxon>
        <taxon>Fungi</taxon>
        <taxon>Fungi incertae sedis</taxon>
        <taxon>Cryptomycota</taxon>
        <taxon>Cryptomycota incertae sedis</taxon>
        <taxon>Rozella</taxon>
    </lineage>
</organism>
<feature type="region of interest" description="Disordered" evidence="1">
    <location>
        <begin position="151"/>
        <end position="196"/>
    </location>
</feature>
<evidence type="ECO:0000313" key="2">
    <source>
        <dbReference type="EMBL" id="RKP16924.1"/>
    </source>
</evidence>
<feature type="compositionally biased region" description="Basic and acidic residues" evidence="1">
    <location>
        <begin position="320"/>
        <end position="335"/>
    </location>
</feature>
<evidence type="ECO:0000313" key="3">
    <source>
        <dbReference type="Proteomes" id="UP000281549"/>
    </source>
</evidence>